<proteinExistence type="predicted"/>
<dbReference type="PANTHER" id="PTHR47636">
    <property type="entry name" value="TRANSCRIPTIONAL REGULATORY PROTEIN RCO1"/>
    <property type="match status" value="1"/>
</dbReference>
<dbReference type="AlphaFoldDB" id="A0A0B1P4E0"/>
<sequence>MFGKVWKIPIIVFPTTIYWRLSFSITESAPWQKYISNILHACRIVQGHTLDSRVVVATAKKGKANDTRAMSNLSTRPTRLRVSNHLVPVSNVVSTESLESAASCSRLSKPFLDGWVEPVVPPPRPSYADAGIERHGVVQNMAPLGSRPSMKILKAATLLDGTESIPRLARSRNTEISKLSIPVRSNDTQEPVEALSSNNFLKSQESQREKVPADDFTEERCSNSSVSEEQASCSKSLSVSTPISQNLGHSAVDINQVTNSTDTNTSDSETFKREFSQSSIVPPALGKDGLPLINIALTDRVVELAIQNAIERKRWPTAYALRTLYDDNRGDITFVRLLEAVYYNYATENDLDEFERLLKPKKFEGKKDRVGECYFSGSGSNTSTRRPIYSAIEAVNPPAPVYVTPYNSLPMSGSSSNVVKSSATRSKSLNILDMPKKQPSSTHALSISSDPGNAHEDLKINCFEKNCLEAVKITNFGTTKVVKGNSKSKSRSSSILSSSSLSSVDESLIDDVSISPIQSIANHGLATLGLFGTRPVFVSPYASANNFKEAASSAESEARNRVKPIVAPQNSRPKTHTFTVLSSNNIVSTDSNNPSKPLSKMVEVASAPEINLSERKRKSLSNYSKKRDSKVEVKNFSSYNYNDEKNIKKLKAREFTNSNTIAKVRESFERLSSQLPIDPNERESKSNNEQVITVIPNLPLRRPQQIRLNHNISQTKIQVPESLTNDQGCRAKITSNAPPVTLISTPMHTNKRNRPFNGLCVKSSLVKKKTGTFAGIPRSSNDHNSPIRNGNYGTYDDNDDFCAACGGNGEVVCCDGDTCRRSFHFKCVDPPIMPDALPETWFCNECRVKQTGHHEEKIGPFRLLLQQLEGKNPGAFSLPLNIRCYFENVKTGPEGEYEEIMIPKPKITNRSGWEETPDNFRKKDSKGKPILCHRCGLQAEAPDRFIIQCSFCNLYWHLDCLDIPLAKEPSAGRPWQCQAHIDDLLSLIPSSLGPAHRFRKIKGAPLIQHELSRGNKNHGHIEIDNDQLDDEADSQSTIYGERPFGRIAKISEQSIKLDFLLRVKKEGGGYTRARFSDARRKKKRSWSEANLCDQQAALNLTALANSDPSLKGIENLISALLIEAPPNVIKIIAQGDAENMISDHPQLSSTDINSLLALRNLINKKLGCLEKAETEQPFRKKLRTSKRASTSPLKK</sequence>
<evidence type="ECO:0000259" key="6">
    <source>
        <dbReference type="PROSITE" id="PS50016"/>
    </source>
</evidence>
<dbReference type="Pfam" id="PF00628">
    <property type="entry name" value="PHD"/>
    <property type="match status" value="2"/>
</dbReference>
<dbReference type="GO" id="GO:0006357">
    <property type="term" value="P:regulation of transcription by RNA polymerase II"/>
    <property type="evidence" value="ECO:0007669"/>
    <property type="project" value="TreeGrafter"/>
</dbReference>
<organism evidence="7 8">
    <name type="scientific">Uncinula necator</name>
    <name type="common">Grape powdery mildew</name>
    <dbReference type="NCBI Taxonomy" id="52586"/>
    <lineage>
        <taxon>Eukaryota</taxon>
        <taxon>Fungi</taxon>
        <taxon>Dikarya</taxon>
        <taxon>Ascomycota</taxon>
        <taxon>Pezizomycotina</taxon>
        <taxon>Leotiomycetes</taxon>
        <taxon>Erysiphales</taxon>
        <taxon>Erysiphaceae</taxon>
        <taxon>Erysiphe</taxon>
    </lineage>
</organism>
<dbReference type="InterPro" id="IPR001965">
    <property type="entry name" value="Znf_PHD"/>
</dbReference>
<evidence type="ECO:0000256" key="3">
    <source>
        <dbReference type="ARBA" id="ARBA00022833"/>
    </source>
</evidence>
<dbReference type="InterPro" id="IPR011011">
    <property type="entry name" value="Znf_FYVE_PHD"/>
</dbReference>
<gene>
    <name evidence="7" type="ORF">EV44_g5660</name>
</gene>
<feature type="compositionally biased region" description="Basic and acidic residues" evidence="5">
    <location>
        <begin position="205"/>
        <end position="221"/>
    </location>
</feature>
<dbReference type="SUPFAM" id="SSF57903">
    <property type="entry name" value="FYVE/PHD zinc finger"/>
    <property type="match status" value="2"/>
</dbReference>
<feature type="region of interest" description="Disordered" evidence="5">
    <location>
        <begin position="429"/>
        <end position="452"/>
    </location>
</feature>
<keyword evidence="3" id="KW-0862">Zinc</keyword>
<dbReference type="OMA" id="CYYFVPP"/>
<feature type="compositionally biased region" description="Polar residues" evidence="5">
    <location>
        <begin position="184"/>
        <end position="204"/>
    </location>
</feature>
<dbReference type="PANTHER" id="PTHR47636:SF1">
    <property type="entry name" value="TRANSCRIPTIONAL REGULATORY PROTEIN RCO1"/>
    <property type="match status" value="1"/>
</dbReference>
<dbReference type="InterPro" id="IPR019787">
    <property type="entry name" value="Znf_PHD-finger"/>
</dbReference>
<evidence type="ECO:0000256" key="2">
    <source>
        <dbReference type="ARBA" id="ARBA00022771"/>
    </source>
</evidence>
<accession>A0A0B1P4E0</accession>
<comment type="caution">
    <text evidence="7">The sequence shown here is derived from an EMBL/GenBank/DDBJ whole genome shotgun (WGS) entry which is preliminary data.</text>
</comment>
<feature type="region of interest" description="Disordered" evidence="5">
    <location>
        <begin position="1176"/>
        <end position="1195"/>
    </location>
</feature>
<evidence type="ECO:0000256" key="5">
    <source>
        <dbReference type="SAM" id="MobiDB-lite"/>
    </source>
</evidence>
<protein>
    <submittedName>
        <fullName evidence="7">Putative phd-finger domain-containing protein</fullName>
    </submittedName>
</protein>
<feature type="compositionally biased region" description="Polar residues" evidence="5">
    <location>
        <begin position="438"/>
        <end position="451"/>
    </location>
</feature>
<dbReference type="InterPro" id="IPR052819">
    <property type="entry name" value="Chromatin_regulatory_protein"/>
</dbReference>
<evidence type="ECO:0000313" key="7">
    <source>
        <dbReference type="EMBL" id="KHJ33143.1"/>
    </source>
</evidence>
<feature type="region of interest" description="Disordered" evidence="5">
    <location>
        <begin position="184"/>
        <end position="229"/>
    </location>
</feature>
<feature type="domain" description="PHD-type" evidence="6">
    <location>
        <begin position="799"/>
        <end position="849"/>
    </location>
</feature>
<keyword evidence="1" id="KW-0479">Metal-binding</keyword>
<dbReference type="PROSITE" id="PS50016">
    <property type="entry name" value="ZF_PHD_2"/>
    <property type="match status" value="1"/>
</dbReference>
<keyword evidence="8" id="KW-1185">Reference proteome</keyword>
<evidence type="ECO:0000256" key="4">
    <source>
        <dbReference type="PROSITE-ProRule" id="PRU00146"/>
    </source>
</evidence>
<dbReference type="InterPro" id="IPR013083">
    <property type="entry name" value="Znf_RING/FYVE/PHD"/>
</dbReference>
<dbReference type="CDD" id="cd15535">
    <property type="entry name" value="PHD1_Rco1"/>
    <property type="match status" value="1"/>
</dbReference>
<dbReference type="HOGENOM" id="CLU_001648_0_0_1"/>
<dbReference type="GO" id="GO:0008270">
    <property type="term" value="F:zinc ion binding"/>
    <property type="evidence" value="ECO:0007669"/>
    <property type="project" value="UniProtKB-KW"/>
</dbReference>
<dbReference type="CDD" id="cd15534">
    <property type="entry name" value="PHD2_PHF12_Rco1"/>
    <property type="match status" value="1"/>
</dbReference>
<evidence type="ECO:0000256" key="1">
    <source>
        <dbReference type="ARBA" id="ARBA00022723"/>
    </source>
</evidence>
<dbReference type="PROSITE" id="PS01359">
    <property type="entry name" value="ZF_PHD_1"/>
    <property type="match status" value="1"/>
</dbReference>
<dbReference type="GO" id="GO:0032221">
    <property type="term" value="C:Rpd3S complex"/>
    <property type="evidence" value="ECO:0007669"/>
    <property type="project" value="TreeGrafter"/>
</dbReference>
<name>A0A0B1P4E0_UNCNE</name>
<dbReference type="Gene3D" id="3.30.40.10">
    <property type="entry name" value="Zinc/RING finger domain, C3HC4 (zinc finger)"/>
    <property type="match status" value="2"/>
</dbReference>
<dbReference type="InterPro" id="IPR019786">
    <property type="entry name" value="Zinc_finger_PHD-type_CS"/>
</dbReference>
<evidence type="ECO:0000313" key="8">
    <source>
        <dbReference type="Proteomes" id="UP000030854"/>
    </source>
</evidence>
<dbReference type="Proteomes" id="UP000030854">
    <property type="component" value="Unassembled WGS sequence"/>
</dbReference>
<dbReference type="SMART" id="SM00249">
    <property type="entry name" value="PHD"/>
    <property type="match status" value="2"/>
</dbReference>
<keyword evidence="2 4" id="KW-0863">Zinc-finger</keyword>
<dbReference type="EMBL" id="JNVN01001602">
    <property type="protein sequence ID" value="KHJ33143.1"/>
    <property type="molecule type" value="Genomic_DNA"/>
</dbReference>
<reference evidence="7 8" key="1">
    <citation type="journal article" date="2014" name="BMC Genomics">
        <title>Adaptive genomic structural variation in the grape powdery mildew pathogen, Erysiphe necator.</title>
        <authorList>
            <person name="Jones L."/>
            <person name="Riaz S."/>
            <person name="Morales-Cruz A."/>
            <person name="Amrine K.C."/>
            <person name="McGuire B."/>
            <person name="Gubler W.D."/>
            <person name="Walker M.A."/>
            <person name="Cantu D."/>
        </authorList>
    </citation>
    <scope>NUCLEOTIDE SEQUENCE [LARGE SCALE GENOMIC DNA]</scope>
    <source>
        <strain evidence="8">c</strain>
    </source>
</reference>
<dbReference type="STRING" id="52586.A0A0B1P4E0"/>